<gene>
    <name evidence="1" type="ORF">JZO67_001369</name>
</gene>
<evidence type="ECO:0000313" key="2">
    <source>
        <dbReference type="Proteomes" id="UP000664357"/>
    </source>
</evidence>
<reference evidence="1 2" key="2">
    <citation type="submission" date="2024-02" db="EMBL/GenBank/DDBJ databases">
        <title>The Genome Sequence of Enterococcus sp. DIV0159.</title>
        <authorList>
            <person name="Earl A."/>
            <person name="Manson A."/>
            <person name="Gilmore M."/>
            <person name="Sanders J."/>
            <person name="Shea T."/>
            <person name="Howe W."/>
            <person name="Livny J."/>
            <person name="Cuomo C."/>
            <person name="Neafsey D."/>
            <person name="Birren B."/>
        </authorList>
    </citation>
    <scope>NUCLEOTIDE SEQUENCE [LARGE SCALE GENOMIC DNA]</scope>
    <source>
        <strain evidence="1 2">665A</strain>
    </source>
</reference>
<evidence type="ECO:0008006" key="3">
    <source>
        <dbReference type="Google" id="ProtNLM"/>
    </source>
</evidence>
<proteinExistence type="predicted"/>
<evidence type="ECO:0000313" key="1">
    <source>
        <dbReference type="EMBL" id="MEO1769418.1"/>
    </source>
</evidence>
<name>A0ABV0ELB2_9ENTE</name>
<dbReference type="Proteomes" id="UP000664357">
    <property type="component" value="Unassembled WGS sequence"/>
</dbReference>
<accession>A0ABV0ELB2</accession>
<protein>
    <recommendedName>
        <fullName evidence="3">Transposase</fullName>
    </recommendedName>
</protein>
<sequence>MLRIDKGRAIRDAELSTARREGREENKVETAINFLKMGLSPEQVDQGTGLSIEQVKELKRQLE</sequence>
<keyword evidence="2" id="KW-1185">Reference proteome</keyword>
<comment type="caution">
    <text evidence="1">The sequence shown here is derived from an EMBL/GenBank/DDBJ whole genome shotgun (WGS) entry which is preliminary data.</text>
</comment>
<dbReference type="EMBL" id="JAFREL020000001">
    <property type="protein sequence ID" value="MEO1769418.1"/>
    <property type="molecule type" value="Genomic_DNA"/>
</dbReference>
<dbReference type="RefSeq" id="WP_207702415.1">
    <property type="nucleotide sequence ID" value="NZ_JAFREL020000001.1"/>
</dbReference>
<reference evidence="1 2" key="1">
    <citation type="submission" date="2021-03" db="EMBL/GenBank/DDBJ databases">
        <authorList>
            <person name="Gilmore M.S."/>
            <person name="Schwartzman J."/>
            <person name="Van Tyne D."/>
            <person name="Martin M."/>
            <person name="Earl A.M."/>
            <person name="Manson A.L."/>
            <person name="Straub T."/>
            <person name="Salamzade R."/>
            <person name="Saavedra J."/>
            <person name="Lebreton F."/>
            <person name="Prichula J."/>
            <person name="Schaufler K."/>
            <person name="Gaca A."/>
            <person name="Sgardioli B."/>
            <person name="Wagenaar J."/>
            <person name="Strong T."/>
        </authorList>
    </citation>
    <scope>NUCLEOTIDE SEQUENCE [LARGE SCALE GENOMIC DNA]</scope>
    <source>
        <strain evidence="1 2">665A</strain>
    </source>
</reference>
<organism evidence="1 2">
    <name type="scientific">Candidatus Enterococcus ferrettii</name>
    <dbReference type="NCBI Taxonomy" id="2815324"/>
    <lineage>
        <taxon>Bacteria</taxon>
        <taxon>Bacillati</taxon>
        <taxon>Bacillota</taxon>
        <taxon>Bacilli</taxon>
        <taxon>Lactobacillales</taxon>
        <taxon>Enterococcaceae</taxon>
        <taxon>Enterococcus</taxon>
    </lineage>
</organism>